<dbReference type="Pfam" id="PF22301">
    <property type="entry name" value="AUDH_beta_propeller"/>
    <property type="match status" value="1"/>
</dbReference>
<gene>
    <name evidence="2" type="ORF">PHLGIDRAFT_255565</name>
</gene>
<dbReference type="Proteomes" id="UP000053257">
    <property type="component" value="Unassembled WGS sequence"/>
</dbReference>
<name>A0A0C3PD18_PHLG1</name>
<dbReference type="InterPro" id="IPR054583">
    <property type="entry name" value="Beta-prop_AUDH"/>
</dbReference>
<sequence length="290" mass="30884">MFTNPHRDSVVPAAWSSVTIAQLEQPSSIDQAVIRDNSGMIDVIVSSGTAKDGIISWLENPSTPTGSWKVHTIATSLAPCYVKAGRFSQRDTLQIMAVPIAATPVASESPLPFSVFTKPDDPTQNWSSDPPVPTTATPRDAFVIPSSNAGTSAPFDQIILASHRGIDVRWYDETSWQTFHVGSVLNPQPSVGSVSVGRVHGDYAGYICSVENLSGDLVCAYFKDPGSGHGIVGQDWTRKVLDDFSPTSGSVCQVVCADIDDDGVDEILVAVIGSDPSDTQASGVWAYKRS</sequence>
<evidence type="ECO:0000259" key="1">
    <source>
        <dbReference type="Pfam" id="PF22301"/>
    </source>
</evidence>
<organism evidence="2 3">
    <name type="scientific">Phlebiopsis gigantea (strain 11061_1 CR5-6)</name>
    <name type="common">White-rot fungus</name>
    <name type="synonym">Peniophora gigantea</name>
    <dbReference type="NCBI Taxonomy" id="745531"/>
    <lineage>
        <taxon>Eukaryota</taxon>
        <taxon>Fungi</taxon>
        <taxon>Dikarya</taxon>
        <taxon>Basidiomycota</taxon>
        <taxon>Agaricomycotina</taxon>
        <taxon>Agaricomycetes</taxon>
        <taxon>Polyporales</taxon>
        <taxon>Phanerochaetaceae</taxon>
        <taxon>Phlebiopsis</taxon>
    </lineage>
</organism>
<keyword evidence="3" id="KW-1185">Reference proteome</keyword>
<evidence type="ECO:0000313" key="2">
    <source>
        <dbReference type="EMBL" id="KIP03113.1"/>
    </source>
</evidence>
<feature type="domain" description="Aldos-2-ulose dehydratase beta-propeller" evidence="1">
    <location>
        <begin position="53"/>
        <end position="223"/>
    </location>
</feature>
<accession>A0A0C3PD18</accession>
<dbReference type="OrthoDB" id="5378718at2759"/>
<protein>
    <recommendedName>
        <fullName evidence="1">Aldos-2-ulose dehydratase beta-propeller domain-containing protein</fullName>
    </recommendedName>
</protein>
<reference evidence="2 3" key="1">
    <citation type="journal article" date="2014" name="PLoS Genet.">
        <title>Analysis of the Phlebiopsis gigantea genome, transcriptome and secretome provides insight into its pioneer colonization strategies of wood.</title>
        <authorList>
            <person name="Hori C."/>
            <person name="Ishida T."/>
            <person name="Igarashi K."/>
            <person name="Samejima M."/>
            <person name="Suzuki H."/>
            <person name="Master E."/>
            <person name="Ferreira P."/>
            <person name="Ruiz-Duenas F.J."/>
            <person name="Held B."/>
            <person name="Canessa P."/>
            <person name="Larrondo L.F."/>
            <person name="Schmoll M."/>
            <person name="Druzhinina I.S."/>
            <person name="Kubicek C.P."/>
            <person name="Gaskell J.A."/>
            <person name="Kersten P."/>
            <person name="St John F."/>
            <person name="Glasner J."/>
            <person name="Sabat G."/>
            <person name="Splinter BonDurant S."/>
            <person name="Syed K."/>
            <person name="Yadav J."/>
            <person name="Mgbeahuruike A.C."/>
            <person name="Kovalchuk A."/>
            <person name="Asiegbu F.O."/>
            <person name="Lackner G."/>
            <person name="Hoffmeister D."/>
            <person name="Rencoret J."/>
            <person name="Gutierrez A."/>
            <person name="Sun H."/>
            <person name="Lindquist E."/>
            <person name="Barry K."/>
            <person name="Riley R."/>
            <person name="Grigoriev I.V."/>
            <person name="Henrissat B."/>
            <person name="Kues U."/>
            <person name="Berka R.M."/>
            <person name="Martinez A.T."/>
            <person name="Covert S.F."/>
            <person name="Blanchette R.A."/>
            <person name="Cullen D."/>
        </authorList>
    </citation>
    <scope>NUCLEOTIDE SEQUENCE [LARGE SCALE GENOMIC DNA]</scope>
    <source>
        <strain evidence="2 3">11061_1 CR5-6</strain>
    </source>
</reference>
<proteinExistence type="predicted"/>
<dbReference type="AlphaFoldDB" id="A0A0C3PD18"/>
<evidence type="ECO:0000313" key="3">
    <source>
        <dbReference type="Proteomes" id="UP000053257"/>
    </source>
</evidence>
<dbReference type="EMBL" id="KN840633">
    <property type="protein sequence ID" value="KIP03113.1"/>
    <property type="molecule type" value="Genomic_DNA"/>
</dbReference>
<dbReference type="SUPFAM" id="SSF69318">
    <property type="entry name" value="Integrin alpha N-terminal domain"/>
    <property type="match status" value="1"/>
</dbReference>
<dbReference type="InterPro" id="IPR028994">
    <property type="entry name" value="Integrin_alpha_N"/>
</dbReference>
<dbReference type="HOGENOM" id="CLU_054197_0_0_1"/>